<reference evidence="1 2" key="1">
    <citation type="submission" date="2019-06" db="EMBL/GenBank/DDBJ databases">
        <title>New taxonomy in bacterial strain CC-CFT640, isolated from vineyard.</title>
        <authorList>
            <person name="Lin S.-Y."/>
            <person name="Tsai C.-F."/>
            <person name="Young C.-C."/>
        </authorList>
    </citation>
    <scope>NUCLEOTIDE SEQUENCE [LARGE SCALE GENOMIC DNA]</scope>
    <source>
        <strain evidence="1 2">CC-CFT640</strain>
    </source>
</reference>
<dbReference type="AlphaFoldDB" id="A0A5C8PW12"/>
<sequence length="170" mass="19042">MLAATTGAAWLYEVRPRSMVQPAAQAAGPRAEHPPLPALTADEERFATALWPVHREASRLAVSMSFAGIVYQTEDRDARALARKVEPLATFFHDAEIRVRAMSTPPSMFRMREQYVEAMALYATAAAEMLKFAEDSDVRRLGEAHRMNVKASEDMLRVGEVLWPGQYKPH</sequence>
<proteinExistence type="predicted"/>
<dbReference type="EMBL" id="VDUZ01000001">
    <property type="protein sequence ID" value="TXL82225.1"/>
    <property type="molecule type" value="Genomic_DNA"/>
</dbReference>
<comment type="caution">
    <text evidence="1">The sequence shown here is derived from an EMBL/GenBank/DDBJ whole genome shotgun (WGS) entry which is preliminary data.</text>
</comment>
<evidence type="ECO:0000313" key="2">
    <source>
        <dbReference type="Proteomes" id="UP000321638"/>
    </source>
</evidence>
<dbReference type="RefSeq" id="WP_147844931.1">
    <property type="nucleotide sequence ID" value="NZ_VDUZ01000001.1"/>
</dbReference>
<evidence type="ECO:0000313" key="1">
    <source>
        <dbReference type="EMBL" id="TXL82225.1"/>
    </source>
</evidence>
<protein>
    <submittedName>
        <fullName evidence="1">Uncharacterized protein</fullName>
    </submittedName>
</protein>
<keyword evidence="2" id="KW-1185">Reference proteome</keyword>
<accession>A0A5C8PW12</accession>
<organism evidence="1 2">
    <name type="scientific">Vineibacter terrae</name>
    <dbReference type="NCBI Taxonomy" id="2586908"/>
    <lineage>
        <taxon>Bacteria</taxon>
        <taxon>Pseudomonadati</taxon>
        <taxon>Pseudomonadota</taxon>
        <taxon>Alphaproteobacteria</taxon>
        <taxon>Hyphomicrobiales</taxon>
        <taxon>Vineibacter</taxon>
    </lineage>
</organism>
<dbReference type="Proteomes" id="UP000321638">
    <property type="component" value="Unassembled WGS sequence"/>
</dbReference>
<name>A0A5C8PW12_9HYPH</name>
<gene>
    <name evidence="1" type="ORF">FHP25_00570</name>
</gene>
<dbReference type="OrthoDB" id="8234018at2"/>